<organism evidence="1 2">
    <name type="scientific">Alkalihalobacterium chitinilyticum</name>
    <dbReference type="NCBI Taxonomy" id="2980103"/>
    <lineage>
        <taxon>Bacteria</taxon>
        <taxon>Bacillati</taxon>
        <taxon>Bacillota</taxon>
        <taxon>Bacilli</taxon>
        <taxon>Bacillales</taxon>
        <taxon>Bacillaceae</taxon>
        <taxon>Alkalihalobacterium</taxon>
    </lineage>
</organism>
<name>A0ABT5VK40_9BACI</name>
<comment type="caution">
    <text evidence="1">The sequence shown here is derived from an EMBL/GenBank/DDBJ whole genome shotgun (WGS) entry which is preliminary data.</text>
</comment>
<reference evidence="1" key="1">
    <citation type="submission" date="2024-05" db="EMBL/GenBank/DDBJ databases">
        <title>Alkalihalobacillus sp. strain MEB203 novel alkaliphilic bacterium from Lonar Lake, India.</title>
        <authorList>
            <person name="Joshi A."/>
            <person name="Thite S."/>
            <person name="Mengade P."/>
        </authorList>
    </citation>
    <scope>NUCLEOTIDE SEQUENCE</scope>
    <source>
        <strain evidence="1">MEB 203</strain>
    </source>
</reference>
<accession>A0ABT5VK40</accession>
<dbReference type="EMBL" id="JAOTPO010000018">
    <property type="protein sequence ID" value="MDE5415650.1"/>
    <property type="molecule type" value="Genomic_DNA"/>
</dbReference>
<sequence length="155" mass="18403">MLSGCVEKEYEPYQISEGVDICNECNMIMGDNQYATQIHLTNGQYFMFDDIGCHYQWLKQYSDREIAVQYVRDYHTLEWLEIEDAYFVYDASIQTPMGYGINTFKDVDEAYRFMDEIGAGDMFTFNDIFDHHFERQFGYNFQQNLVGTKWGIKND</sequence>
<proteinExistence type="predicted"/>
<keyword evidence="2" id="KW-1185">Reference proteome</keyword>
<evidence type="ECO:0000313" key="2">
    <source>
        <dbReference type="Proteomes" id="UP001148125"/>
    </source>
</evidence>
<dbReference type="SUPFAM" id="SSF160387">
    <property type="entry name" value="NosL/MerB-like"/>
    <property type="match status" value="1"/>
</dbReference>
<dbReference type="InterPro" id="IPR008719">
    <property type="entry name" value="N2O_reductase_NosL"/>
</dbReference>
<gene>
    <name evidence="1" type="ORF">N7Z68_20080</name>
</gene>
<dbReference type="PANTHER" id="PTHR41247:SF1">
    <property type="entry name" value="HTH-TYPE TRANSCRIPTIONAL REPRESSOR YCNK"/>
    <property type="match status" value="1"/>
</dbReference>
<dbReference type="Pfam" id="PF05573">
    <property type="entry name" value="NosL"/>
    <property type="match status" value="1"/>
</dbReference>
<dbReference type="PANTHER" id="PTHR41247">
    <property type="entry name" value="HTH-TYPE TRANSCRIPTIONAL REPRESSOR YCNK"/>
    <property type="match status" value="1"/>
</dbReference>
<protein>
    <submittedName>
        <fullName evidence="1">Nitrous oxide reductase accessory protein NosL</fullName>
    </submittedName>
</protein>
<dbReference type="Proteomes" id="UP001148125">
    <property type="component" value="Unassembled WGS sequence"/>
</dbReference>
<dbReference type="RefSeq" id="WP_275120251.1">
    <property type="nucleotide sequence ID" value="NZ_JAOTPO010000018.1"/>
</dbReference>
<evidence type="ECO:0000313" key="1">
    <source>
        <dbReference type="EMBL" id="MDE5415650.1"/>
    </source>
</evidence>